<reference evidence="1" key="2">
    <citation type="journal article" date="2022" name="New Phytol.">
        <title>Evolutionary transition to the ectomycorrhizal habit in the genomes of a hyperdiverse lineage of mushroom-forming fungi.</title>
        <authorList>
            <person name="Looney B."/>
            <person name="Miyauchi S."/>
            <person name="Morin E."/>
            <person name="Drula E."/>
            <person name="Courty P.E."/>
            <person name="Kohler A."/>
            <person name="Kuo A."/>
            <person name="LaButti K."/>
            <person name="Pangilinan J."/>
            <person name="Lipzen A."/>
            <person name="Riley R."/>
            <person name="Andreopoulos W."/>
            <person name="He G."/>
            <person name="Johnson J."/>
            <person name="Nolan M."/>
            <person name="Tritt A."/>
            <person name="Barry K.W."/>
            <person name="Grigoriev I.V."/>
            <person name="Nagy L.G."/>
            <person name="Hibbett D."/>
            <person name="Henrissat B."/>
            <person name="Matheny P.B."/>
            <person name="Labbe J."/>
            <person name="Martin F.M."/>
        </authorList>
    </citation>
    <scope>NUCLEOTIDE SEQUENCE</scope>
    <source>
        <strain evidence="1">EC-137</strain>
    </source>
</reference>
<name>A0ACB8QBF5_9AGAM</name>
<comment type="caution">
    <text evidence="1">The sequence shown here is derived from an EMBL/GenBank/DDBJ whole genome shotgun (WGS) entry which is preliminary data.</text>
</comment>
<gene>
    <name evidence="1" type="ORF">K488DRAFT_73360</name>
</gene>
<accession>A0ACB8QBF5</accession>
<dbReference type="Proteomes" id="UP000814128">
    <property type="component" value="Unassembled WGS sequence"/>
</dbReference>
<evidence type="ECO:0000313" key="1">
    <source>
        <dbReference type="EMBL" id="KAI0028938.1"/>
    </source>
</evidence>
<keyword evidence="2" id="KW-1185">Reference proteome</keyword>
<protein>
    <submittedName>
        <fullName evidence="1">Uncharacterized protein</fullName>
    </submittedName>
</protein>
<evidence type="ECO:0000313" key="2">
    <source>
        <dbReference type="Proteomes" id="UP000814128"/>
    </source>
</evidence>
<proteinExistence type="predicted"/>
<dbReference type="EMBL" id="MU273711">
    <property type="protein sequence ID" value="KAI0028938.1"/>
    <property type="molecule type" value="Genomic_DNA"/>
</dbReference>
<reference evidence="1" key="1">
    <citation type="submission" date="2021-02" db="EMBL/GenBank/DDBJ databases">
        <authorList>
            <consortium name="DOE Joint Genome Institute"/>
            <person name="Ahrendt S."/>
            <person name="Looney B.P."/>
            <person name="Miyauchi S."/>
            <person name="Morin E."/>
            <person name="Drula E."/>
            <person name="Courty P.E."/>
            <person name="Chicoki N."/>
            <person name="Fauchery L."/>
            <person name="Kohler A."/>
            <person name="Kuo A."/>
            <person name="Labutti K."/>
            <person name="Pangilinan J."/>
            <person name="Lipzen A."/>
            <person name="Riley R."/>
            <person name="Andreopoulos W."/>
            <person name="He G."/>
            <person name="Johnson J."/>
            <person name="Barry K.W."/>
            <person name="Grigoriev I.V."/>
            <person name="Nagy L."/>
            <person name="Hibbett D."/>
            <person name="Henrissat B."/>
            <person name="Matheny P.B."/>
            <person name="Labbe J."/>
            <person name="Martin F."/>
        </authorList>
    </citation>
    <scope>NUCLEOTIDE SEQUENCE</scope>
    <source>
        <strain evidence="1">EC-137</strain>
    </source>
</reference>
<organism evidence="1 2">
    <name type="scientific">Vararia minispora EC-137</name>
    <dbReference type="NCBI Taxonomy" id="1314806"/>
    <lineage>
        <taxon>Eukaryota</taxon>
        <taxon>Fungi</taxon>
        <taxon>Dikarya</taxon>
        <taxon>Basidiomycota</taxon>
        <taxon>Agaricomycotina</taxon>
        <taxon>Agaricomycetes</taxon>
        <taxon>Russulales</taxon>
        <taxon>Lachnocladiaceae</taxon>
        <taxon>Vararia</taxon>
    </lineage>
</organism>
<sequence>MFTAVLHRVPRHRSSIVALTLMTAVRLLRLNGQWGRPVAPCRGPPRCMMGYRMSEIRVRKDGCGCGSSTRISDWIKGNNVETSPNEFTSYCDCPPSSASSSSGVEAQRLLSTSLFVERIPRPGECSLSFASFPFVTVLAGSGHANLARTKREYSLASRCSFCLRSTHGVNGTDSCAIASKMVTTWLARCNRIRLYIASQAVLAIGASLANDVKPVSSRSGMSTSRGFSAAEIGPPGSSSNGIFQNGTLPSRKGGIYRAGEWNG</sequence>